<accession>A0AAN9I2V0</accession>
<dbReference type="Proteomes" id="UP001359559">
    <property type="component" value="Unassembled WGS sequence"/>
</dbReference>
<evidence type="ECO:0000256" key="2">
    <source>
        <dbReference type="PROSITE-ProRule" id="PRU00708"/>
    </source>
</evidence>
<evidence type="ECO:0000256" key="1">
    <source>
        <dbReference type="ARBA" id="ARBA00022737"/>
    </source>
</evidence>
<dbReference type="PANTHER" id="PTHR47926">
    <property type="entry name" value="PENTATRICOPEPTIDE REPEAT-CONTAINING PROTEIN"/>
    <property type="match status" value="1"/>
</dbReference>
<feature type="repeat" description="PPR" evidence="2">
    <location>
        <begin position="156"/>
        <end position="190"/>
    </location>
</feature>
<reference evidence="3 4" key="1">
    <citation type="submission" date="2024-01" db="EMBL/GenBank/DDBJ databases">
        <title>The genomes of 5 underutilized Papilionoideae crops provide insights into root nodulation and disease resistance.</title>
        <authorList>
            <person name="Yuan L."/>
        </authorList>
    </citation>
    <scope>NUCLEOTIDE SEQUENCE [LARGE SCALE GENOMIC DNA]</scope>
    <source>
        <strain evidence="3">LY-2023</strain>
        <tissue evidence="3">Leaf</tissue>
    </source>
</reference>
<dbReference type="FunFam" id="1.25.40.10:FF:000627">
    <property type="entry name" value="Pentatricopeptide repeat-containing protein"/>
    <property type="match status" value="1"/>
</dbReference>
<dbReference type="NCBIfam" id="TIGR00756">
    <property type="entry name" value="PPR"/>
    <property type="match status" value="6"/>
</dbReference>
<feature type="repeat" description="PPR" evidence="2">
    <location>
        <begin position="257"/>
        <end position="291"/>
    </location>
</feature>
<keyword evidence="4" id="KW-1185">Reference proteome</keyword>
<comment type="caution">
    <text evidence="3">The sequence shown here is derived from an EMBL/GenBank/DDBJ whole genome shotgun (WGS) entry which is preliminary data.</text>
</comment>
<dbReference type="InterPro" id="IPR046848">
    <property type="entry name" value="E_motif"/>
</dbReference>
<protein>
    <recommendedName>
        <fullName evidence="5">Pentatricopeptide repeat-containing protein</fullName>
    </recommendedName>
</protein>
<dbReference type="Pfam" id="PF01535">
    <property type="entry name" value="PPR"/>
    <property type="match status" value="2"/>
</dbReference>
<dbReference type="InterPro" id="IPR046960">
    <property type="entry name" value="PPR_At4g14850-like_plant"/>
</dbReference>
<dbReference type="Gene3D" id="1.25.40.10">
    <property type="entry name" value="Tetratricopeptide repeat domain"/>
    <property type="match status" value="5"/>
</dbReference>
<dbReference type="GO" id="GO:0009451">
    <property type="term" value="P:RNA modification"/>
    <property type="evidence" value="ECO:0007669"/>
    <property type="project" value="InterPro"/>
</dbReference>
<feature type="repeat" description="PPR" evidence="2">
    <location>
        <begin position="392"/>
        <end position="426"/>
    </location>
</feature>
<feature type="repeat" description="PPR" evidence="2">
    <location>
        <begin position="226"/>
        <end position="256"/>
    </location>
</feature>
<organism evidence="3 4">
    <name type="scientific">Clitoria ternatea</name>
    <name type="common">Butterfly pea</name>
    <dbReference type="NCBI Taxonomy" id="43366"/>
    <lineage>
        <taxon>Eukaryota</taxon>
        <taxon>Viridiplantae</taxon>
        <taxon>Streptophyta</taxon>
        <taxon>Embryophyta</taxon>
        <taxon>Tracheophyta</taxon>
        <taxon>Spermatophyta</taxon>
        <taxon>Magnoliopsida</taxon>
        <taxon>eudicotyledons</taxon>
        <taxon>Gunneridae</taxon>
        <taxon>Pentapetalae</taxon>
        <taxon>rosids</taxon>
        <taxon>fabids</taxon>
        <taxon>Fabales</taxon>
        <taxon>Fabaceae</taxon>
        <taxon>Papilionoideae</taxon>
        <taxon>50 kb inversion clade</taxon>
        <taxon>NPAAA clade</taxon>
        <taxon>indigoferoid/millettioid clade</taxon>
        <taxon>Phaseoleae</taxon>
        <taxon>Clitoria</taxon>
    </lineage>
</organism>
<dbReference type="EMBL" id="JAYKXN010000008">
    <property type="protein sequence ID" value="KAK7263079.1"/>
    <property type="molecule type" value="Genomic_DNA"/>
</dbReference>
<dbReference type="Pfam" id="PF20431">
    <property type="entry name" value="E_motif"/>
    <property type="match status" value="1"/>
</dbReference>
<gene>
    <name evidence="3" type="ORF">RJT34_30663</name>
</gene>
<dbReference type="FunFam" id="1.25.40.10:FF:000637">
    <property type="entry name" value="Pentatricopeptide repeat-containing protein"/>
    <property type="match status" value="1"/>
</dbReference>
<dbReference type="PROSITE" id="PS51375">
    <property type="entry name" value="PPR"/>
    <property type="match status" value="5"/>
</dbReference>
<dbReference type="SUPFAM" id="SSF48452">
    <property type="entry name" value="TPR-like"/>
    <property type="match status" value="1"/>
</dbReference>
<sequence>MNTTHTSLVYASSILPKHLFLSQLQKCIPNSWKQSAKPFLKPLLSSDASMVGVLIASLKDFVTHGHLSNAFKTFYNIQQHTAASVSSHLLLHPISSLLLACTNLKLLSQGQQLHGHVISLGLDEHPMLVSRLINFYTNNSLLDDAQVVAEDSNSLDPLHWNMLISSSVRNGFFVEALSVYKRMLNKRIKPDEYTYPSVLKACGELLDFDIGVEVHKCIEASSSECSLFVHNALVSMYGRFGKLEVARQLFDNMSARDVVSWNTIISCYASRGMWEEAFQLFGRMQEEGMEMNVIIWNTIAGGCLHSANFRGALKLLSQMRASIHLDSVAMVVGLNACSHIGALKLGKEIHGHAIRTWFDVFDNVKNALITMYSRCRDLGHAYMLFRKIEEKGLITWNAMISGYSHMDQSEEVSFLFREMLQKGVEPNYVTIASVLPLCARIANLQHGREFHCYIMKREQFKDYLLLWNALVDMYARSGRVLEARKVFGSLIKRDEVTYTSMIMGYGMKGEGETALKLFEEMCKLEIKPDHVTMVAVLTACSHSGLVAKGQLLFKKMVDVYGIVPRLEHYACMADLFGRAGLLNKAKEVITGMPCKPTTAMWATLIGACRIHGNTVMGEWAAGKLLEMKPDHSGYYVLIANMYAAAGCWSKLAKVRTYMRDLGVKKAPGCAWVDVGNQFSPFLVGDTSNPQACEIYPLMDGLNELMKDAGYVRSEDFVSFEEDFEEINVAGNV</sequence>
<proteinExistence type="predicted"/>
<dbReference type="GO" id="GO:0003723">
    <property type="term" value="F:RNA binding"/>
    <property type="evidence" value="ECO:0007669"/>
    <property type="project" value="InterPro"/>
</dbReference>
<name>A0AAN9I2V0_CLITE</name>
<dbReference type="PANTHER" id="PTHR47926:SF375">
    <property type="entry name" value="PENTATRICOPEPTIDE REPEAT-CONTAINING PROTEIN"/>
    <property type="match status" value="1"/>
</dbReference>
<keyword evidence="1" id="KW-0677">Repeat</keyword>
<evidence type="ECO:0000313" key="4">
    <source>
        <dbReference type="Proteomes" id="UP001359559"/>
    </source>
</evidence>
<feature type="repeat" description="PPR" evidence="2">
    <location>
        <begin position="494"/>
        <end position="528"/>
    </location>
</feature>
<dbReference type="AlphaFoldDB" id="A0AAN9I2V0"/>
<dbReference type="InterPro" id="IPR011990">
    <property type="entry name" value="TPR-like_helical_dom_sf"/>
</dbReference>
<dbReference type="Pfam" id="PF13041">
    <property type="entry name" value="PPR_2"/>
    <property type="match status" value="4"/>
</dbReference>
<dbReference type="InterPro" id="IPR002885">
    <property type="entry name" value="PPR_rpt"/>
</dbReference>
<dbReference type="FunFam" id="1.25.40.10:FF:000393">
    <property type="entry name" value="Pentatricopeptide repeat-containing protein At1g20230"/>
    <property type="match status" value="1"/>
</dbReference>
<evidence type="ECO:0000313" key="3">
    <source>
        <dbReference type="EMBL" id="KAK7263079.1"/>
    </source>
</evidence>
<evidence type="ECO:0008006" key="5">
    <source>
        <dbReference type="Google" id="ProtNLM"/>
    </source>
</evidence>